<dbReference type="GO" id="GO:0016236">
    <property type="term" value="P:macroautophagy"/>
    <property type="evidence" value="ECO:0007669"/>
    <property type="project" value="TreeGrafter"/>
</dbReference>
<dbReference type="Pfam" id="PF02469">
    <property type="entry name" value="Fasciclin"/>
    <property type="match status" value="1"/>
</dbReference>
<keyword evidence="3" id="KW-1185">Reference proteome</keyword>
<protein>
    <submittedName>
        <fullName evidence="2">FAS1 domain-containing protein</fullName>
    </submittedName>
</protein>
<dbReference type="SUPFAM" id="SSF82153">
    <property type="entry name" value="FAS1 domain"/>
    <property type="match status" value="2"/>
</dbReference>
<gene>
    <name evidence="2" type="ORF">B0T25DRAFT_421630</name>
</gene>
<dbReference type="Proteomes" id="UP001275084">
    <property type="component" value="Unassembled WGS sequence"/>
</dbReference>
<comment type="caution">
    <text evidence="2">The sequence shown here is derived from an EMBL/GenBank/DDBJ whole genome shotgun (WGS) entry which is preliminary data.</text>
</comment>
<feature type="domain" description="FAS1" evidence="1">
    <location>
        <begin position="1"/>
        <end position="143"/>
    </location>
</feature>
<evidence type="ECO:0000259" key="1">
    <source>
        <dbReference type="PROSITE" id="PS50213"/>
    </source>
</evidence>
<feature type="domain" description="FAS1" evidence="1">
    <location>
        <begin position="146"/>
        <end position="274"/>
    </location>
</feature>
<organism evidence="2 3">
    <name type="scientific">Lasiosphaeria hispida</name>
    <dbReference type="NCBI Taxonomy" id="260671"/>
    <lineage>
        <taxon>Eukaryota</taxon>
        <taxon>Fungi</taxon>
        <taxon>Dikarya</taxon>
        <taxon>Ascomycota</taxon>
        <taxon>Pezizomycotina</taxon>
        <taxon>Sordariomycetes</taxon>
        <taxon>Sordariomycetidae</taxon>
        <taxon>Sordariales</taxon>
        <taxon>Lasiosphaeriaceae</taxon>
        <taxon>Lasiosphaeria</taxon>
    </lineage>
</organism>
<dbReference type="InterPro" id="IPR036378">
    <property type="entry name" value="FAS1_dom_sf"/>
</dbReference>
<dbReference type="EMBL" id="JAUIQD010000003">
    <property type="protein sequence ID" value="KAK3356431.1"/>
    <property type="molecule type" value="Genomic_DNA"/>
</dbReference>
<dbReference type="PANTHER" id="PTHR10900">
    <property type="entry name" value="PERIOSTIN-RELATED"/>
    <property type="match status" value="1"/>
</dbReference>
<dbReference type="PROSITE" id="PS50213">
    <property type="entry name" value="FAS1"/>
    <property type="match status" value="2"/>
</dbReference>
<evidence type="ECO:0000313" key="2">
    <source>
        <dbReference type="EMBL" id="KAK3356431.1"/>
    </source>
</evidence>
<reference evidence="2" key="2">
    <citation type="submission" date="2023-06" db="EMBL/GenBank/DDBJ databases">
        <authorList>
            <consortium name="Lawrence Berkeley National Laboratory"/>
            <person name="Haridas S."/>
            <person name="Hensen N."/>
            <person name="Bonometti L."/>
            <person name="Westerberg I."/>
            <person name="Brannstrom I.O."/>
            <person name="Guillou S."/>
            <person name="Cros-Aarteil S."/>
            <person name="Calhoun S."/>
            <person name="Kuo A."/>
            <person name="Mondo S."/>
            <person name="Pangilinan J."/>
            <person name="Riley R."/>
            <person name="Labutti K."/>
            <person name="Andreopoulos B."/>
            <person name="Lipzen A."/>
            <person name="Chen C."/>
            <person name="Yanf M."/>
            <person name="Daum C."/>
            <person name="Ng V."/>
            <person name="Clum A."/>
            <person name="Steindorff A."/>
            <person name="Ohm R."/>
            <person name="Martin F."/>
            <person name="Silar P."/>
            <person name="Natvig D."/>
            <person name="Lalanne C."/>
            <person name="Gautier V."/>
            <person name="Ament-Velasquez S.L."/>
            <person name="Kruys A."/>
            <person name="Hutchinson M.I."/>
            <person name="Powell A.J."/>
            <person name="Barry K."/>
            <person name="Miller A.N."/>
            <person name="Grigoriev I.V."/>
            <person name="Debuchy R."/>
            <person name="Gladieux P."/>
            <person name="Thoren M.H."/>
            <person name="Johannesson H."/>
        </authorList>
    </citation>
    <scope>NUCLEOTIDE SEQUENCE</scope>
    <source>
        <strain evidence="2">CBS 955.72</strain>
    </source>
</reference>
<dbReference type="PANTHER" id="PTHR10900:SF77">
    <property type="entry name" value="FI19380P1"/>
    <property type="match status" value="1"/>
</dbReference>
<dbReference type="InterPro" id="IPR000782">
    <property type="entry name" value="FAS1_domain"/>
</dbReference>
<evidence type="ECO:0000313" key="3">
    <source>
        <dbReference type="Proteomes" id="UP001275084"/>
    </source>
</evidence>
<feature type="non-terminal residue" evidence="2">
    <location>
        <position position="274"/>
    </location>
</feature>
<proteinExistence type="predicted"/>
<dbReference type="Gene3D" id="2.30.180.10">
    <property type="entry name" value="FAS1 domain"/>
    <property type="match status" value="2"/>
</dbReference>
<accession>A0AAJ0HKV4</accession>
<sequence>LTDALKSAGCSEFLDFIQSDADVWALYSSGRVQTIYAPADTSFNLSAAALRRRDLTPAEQQAADLAADTKQTNMSKLRLIPGTVISTSDKTANLDGDPQVVVSDSRSTDGSVTIASGQGNRVNIIKSDLSFSGGLIHVTDGLFTTPQLLSKTARATGKTSQFSSLLTRGQANASSLDNTPRITVFIPSDSAFAATGGFGTAAKEVLDGHVVVSRGAAQKVGYLPNLKSGQVLTTSGGGTLDVKVQGGDYFIGGAKIERANLILPNGVAHIVSKV</sequence>
<dbReference type="InterPro" id="IPR050904">
    <property type="entry name" value="Adhesion/Biosynth-related"/>
</dbReference>
<name>A0AAJ0HKV4_9PEZI</name>
<dbReference type="GO" id="GO:0000329">
    <property type="term" value="C:fungal-type vacuole membrane"/>
    <property type="evidence" value="ECO:0007669"/>
    <property type="project" value="TreeGrafter"/>
</dbReference>
<feature type="non-terminal residue" evidence="2">
    <location>
        <position position="1"/>
    </location>
</feature>
<reference evidence="2" key="1">
    <citation type="journal article" date="2023" name="Mol. Phylogenet. Evol.">
        <title>Genome-scale phylogeny and comparative genomics of the fungal order Sordariales.</title>
        <authorList>
            <person name="Hensen N."/>
            <person name="Bonometti L."/>
            <person name="Westerberg I."/>
            <person name="Brannstrom I.O."/>
            <person name="Guillou S."/>
            <person name="Cros-Aarteil S."/>
            <person name="Calhoun S."/>
            <person name="Haridas S."/>
            <person name="Kuo A."/>
            <person name="Mondo S."/>
            <person name="Pangilinan J."/>
            <person name="Riley R."/>
            <person name="LaButti K."/>
            <person name="Andreopoulos B."/>
            <person name="Lipzen A."/>
            <person name="Chen C."/>
            <person name="Yan M."/>
            <person name="Daum C."/>
            <person name="Ng V."/>
            <person name="Clum A."/>
            <person name="Steindorff A."/>
            <person name="Ohm R.A."/>
            <person name="Martin F."/>
            <person name="Silar P."/>
            <person name="Natvig D.O."/>
            <person name="Lalanne C."/>
            <person name="Gautier V."/>
            <person name="Ament-Velasquez S.L."/>
            <person name="Kruys A."/>
            <person name="Hutchinson M.I."/>
            <person name="Powell A.J."/>
            <person name="Barry K."/>
            <person name="Miller A.N."/>
            <person name="Grigoriev I.V."/>
            <person name="Debuchy R."/>
            <person name="Gladieux P."/>
            <person name="Hiltunen Thoren M."/>
            <person name="Johannesson H."/>
        </authorList>
    </citation>
    <scope>NUCLEOTIDE SEQUENCE</scope>
    <source>
        <strain evidence="2">CBS 955.72</strain>
    </source>
</reference>
<dbReference type="AlphaFoldDB" id="A0AAJ0HKV4"/>
<dbReference type="SMART" id="SM00554">
    <property type="entry name" value="FAS1"/>
    <property type="match status" value="2"/>
</dbReference>